<dbReference type="GO" id="GO:0016702">
    <property type="term" value="F:oxidoreductase activity, acting on single donors with incorporation of molecular oxygen, incorporation of two atoms of oxygen"/>
    <property type="evidence" value="ECO:0007669"/>
    <property type="project" value="InterPro"/>
</dbReference>
<dbReference type="InterPro" id="IPR036226">
    <property type="entry name" value="LipOase_C_sf"/>
</dbReference>
<dbReference type="Pfam" id="PF00305">
    <property type="entry name" value="Lipoxygenase"/>
    <property type="match status" value="1"/>
</dbReference>
<dbReference type="GO" id="GO:0046872">
    <property type="term" value="F:metal ion binding"/>
    <property type="evidence" value="ECO:0007669"/>
    <property type="project" value="InterPro"/>
</dbReference>
<dbReference type="Gene3D" id="1.20.245.10">
    <property type="entry name" value="Lipoxygenase-1, Domain 5"/>
    <property type="match status" value="1"/>
</dbReference>
<name>K1R7D6_MAGGI</name>
<reference evidence="1" key="1">
    <citation type="journal article" date="2012" name="Nature">
        <title>The oyster genome reveals stress adaptation and complexity of shell formation.</title>
        <authorList>
            <person name="Zhang G."/>
            <person name="Fang X."/>
            <person name="Guo X."/>
            <person name="Li L."/>
            <person name="Luo R."/>
            <person name="Xu F."/>
            <person name="Yang P."/>
            <person name="Zhang L."/>
            <person name="Wang X."/>
            <person name="Qi H."/>
            <person name="Xiong Z."/>
            <person name="Que H."/>
            <person name="Xie Y."/>
            <person name="Holland P.W."/>
            <person name="Paps J."/>
            <person name="Zhu Y."/>
            <person name="Wu F."/>
            <person name="Chen Y."/>
            <person name="Wang J."/>
            <person name="Peng C."/>
            <person name="Meng J."/>
            <person name="Yang L."/>
            <person name="Liu J."/>
            <person name="Wen B."/>
            <person name="Zhang N."/>
            <person name="Huang Z."/>
            <person name="Zhu Q."/>
            <person name="Feng Y."/>
            <person name="Mount A."/>
            <person name="Hedgecock D."/>
            <person name="Xu Z."/>
            <person name="Liu Y."/>
            <person name="Domazet-Loso T."/>
            <person name="Du Y."/>
            <person name="Sun X."/>
            <person name="Zhang S."/>
            <person name="Liu B."/>
            <person name="Cheng P."/>
            <person name="Jiang X."/>
            <person name="Li J."/>
            <person name="Fan D."/>
            <person name="Wang W."/>
            <person name="Fu W."/>
            <person name="Wang T."/>
            <person name="Wang B."/>
            <person name="Zhang J."/>
            <person name="Peng Z."/>
            <person name="Li Y."/>
            <person name="Li N."/>
            <person name="Wang J."/>
            <person name="Chen M."/>
            <person name="He Y."/>
            <person name="Tan F."/>
            <person name="Song X."/>
            <person name="Zheng Q."/>
            <person name="Huang R."/>
            <person name="Yang H."/>
            <person name="Du X."/>
            <person name="Chen L."/>
            <person name="Yang M."/>
            <person name="Gaffney P.M."/>
            <person name="Wang S."/>
            <person name="Luo L."/>
            <person name="She Z."/>
            <person name="Ming Y."/>
            <person name="Huang W."/>
            <person name="Zhang S."/>
            <person name="Huang B."/>
            <person name="Zhang Y."/>
            <person name="Qu T."/>
            <person name="Ni P."/>
            <person name="Miao G."/>
            <person name="Wang J."/>
            <person name="Wang Q."/>
            <person name="Steinberg C.E."/>
            <person name="Wang H."/>
            <person name="Li N."/>
            <person name="Qian L."/>
            <person name="Zhang G."/>
            <person name="Li Y."/>
            <person name="Yang H."/>
            <person name="Liu X."/>
            <person name="Wang J."/>
            <person name="Yin Y."/>
            <person name="Wang J."/>
        </authorList>
    </citation>
    <scope>NUCLEOTIDE SEQUENCE [LARGE SCALE GENOMIC DNA]</scope>
    <source>
        <strain evidence="1">05x7-T-G4-1.051#20</strain>
    </source>
</reference>
<evidence type="ECO:0000313" key="1">
    <source>
        <dbReference type="EMBL" id="EKC41698.1"/>
    </source>
</evidence>
<accession>K1R7D6</accession>
<dbReference type="InParanoid" id="K1R7D6"/>
<dbReference type="PROSITE" id="PS51393">
    <property type="entry name" value="LIPOXYGENASE_3"/>
    <property type="match status" value="1"/>
</dbReference>
<sequence length="246" mass="27970">MSKYTSTHWGSVDAELWLFYMPLQAPITTQPSSTLKCYDYNFRGSCEKFAPFLKTIEYNHPYLAEKTLQVHIEQKTLYIVNLTEVAIGETTLLAPVALFVIFNGMLMPVAVWIKSMDIDIGQDIPGYFFKDDALQLEGAIRQFVHQYVTHYYKNDDRNVQEDGEIQGFYQELTAPRASRAMIGSGGCGMNGIPEINSMKNLVDVVTYFIYTCSVEHSATNFPQYEQYAFPPNFAALLNGQPEDEMV</sequence>
<dbReference type="InterPro" id="IPR000907">
    <property type="entry name" value="LipOase"/>
</dbReference>
<protein>
    <submittedName>
        <fullName evidence="1">Arachidonate 15-lipoxygenase type II</fullName>
    </submittedName>
</protein>
<dbReference type="InterPro" id="IPR013819">
    <property type="entry name" value="LipOase_C"/>
</dbReference>
<dbReference type="AlphaFoldDB" id="K1R7D6"/>
<dbReference type="EMBL" id="JH816866">
    <property type="protein sequence ID" value="EKC41698.1"/>
    <property type="molecule type" value="Genomic_DNA"/>
</dbReference>
<dbReference type="PANTHER" id="PTHR11771">
    <property type="entry name" value="LIPOXYGENASE"/>
    <property type="match status" value="1"/>
</dbReference>
<gene>
    <name evidence="1" type="ORF">CGI_10028445</name>
</gene>
<dbReference type="SUPFAM" id="SSF48484">
    <property type="entry name" value="Lipoxigenase"/>
    <property type="match status" value="1"/>
</dbReference>
<dbReference type="HOGENOM" id="CLU_1130011_0_0_1"/>
<organism evidence="1">
    <name type="scientific">Magallana gigas</name>
    <name type="common">Pacific oyster</name>
    <name type="synonym">Crassostrea gigas</name>
    <dbReference type="NCBI Taxonomy" id="29159"/>
    <lineage>
        <taxon>Eukaryota</taxon>
        <taxon>Metazoa</taxon>
        <taxon>Spiralia</taxon>
        <taxon>Lophotrochozoa</taxon>
        <taxon>Mollusca</taxon>
        <taxon>Bivalvia</taxon>
        <taxon>Autobranchia</taxon>
        <taxon>Pteriomorphia</taxon>
        <taxon>Ostreida</taxon>
        <taxon>Ostreoidea</taxon>
        <taxon>Ostreidae</taxon>
        <taxon>Magallana</taxon>
    </lineage>
</organism>
<dbReference type="GO" id="GO:0034440">
    <property type="term" value="P:lipid oxidation"/>
    <property type="evidence" value="ECO:0007669"/>
    <property type="project" value="InterPro"/>
</dbReference>
<proteinExistence type="predicted"/>